<evidence type="ECO:0000313" key="4">
    <source>
        <dbReference type="EMBL" id="ELR25351.1"/>
    </source>
</evidence>
<dbReference type="SUPFAM" id="SSF100895">
    <property type="entry name" value="Kazal-type serine protease inhibitors"/>
    <property type="match status" value="1"/>
</dbReference>
<dbReference type="GeneID" id="14926401"/>
<keyword evidence="5" id="KW-1185">Reference proteome</keyword>
<dbReference type="InterPro" id="IPR002350">
    <property type="entry name" value="Kazal_dom"/>
</dbReference>
<feature type="domain" description="Kazal-like" evidence="3">
    <location>
        <begin position="58"/>
        <end position="110"/>
    </location>
</feature>
<evidence type="ECO:0000256" key="2">
    <source>
        <dbReference type="SAM" id="SignalP"/>
    </source>
</evidence>
<dbReference type="Proteomes" id="UP000011083">
    <property type="component" value="Unassembled WGS sequence"/>
</dbReference>
<keyword evidence="2" id="KW-0732">Signal</keyword>
<dbReference type="EMBL" id="KB007805">
    <property type="protein sequence ID" value="ELR25351.1"/>
    <property type="molecule type" value="Genomic_DNA"/>
</dbReference>
<feature type="region of interest" description="Disordered" evidence="1">
    <location>
        <begin position="257"/>
        <end position="285"/>
    </location>
</feature>
<name>L8HLQ2_ACACF</name>
<feature type="chain" id="PRO_5003990805" evidence="2">
    <location>
        <begin position="25"/>
        <end position="285"/>
    </location>
</feature>
<feature type="signal peptide" evidence="2">
    <location>
        <begin position="1"/>
        <end position="24"/>
    </location>
</feature>
<gene>
    <name evidence="4" type="ORF">ACA1_291590</name>
</gene>
<accession>L8HLQ2</accession>
<feature type="compositionally biased region" description="Gly residues" evidence="1">
    <location>
        <begin position="262"/>
        <end position="285"/>
    </location>
</feature>
<dbReference type="Pfam" id="PF00050">
    <property type="entry name" value="Kazal_1"/>
    <property type="match status" value="1"/>
</dbReference>
<dbReference type="KEGG" id="acan:ACA1_291590"/>
<protein>
    <submittedName>
        <fullName evidence="4">Kazaltype serine protease inhibitor domain containing protein</fullName>
    </submittedName>
</protein>
<dbReference type="PROSITE" id="PS51465">
    <property type="entry name" value="KAZAL_2"/>
    <property type="match status" value="1"/>
</dbReference>
<evidence type="ECO:0000259" key="3">
    <source>
        <dbReference type="PROSITE" id="PS51465"/>
    </source>
</evidence>
<dbReference type="PROSITE" id="PS51257">
    <property type="entry name" value="PROKAR_LIPOPROTEIN"/>
    <property type="match status" value="1"/>
</dbReference>
<proteinExistence type="predicted"/>
<reference evidence="4 5" key="1">
    <citation type="journal article" date="2013" name="Genome Biol.">
        <title>Genome of Acanthamoeba castellanii highlights extensive lateral gene transfer and early evolution of tyrosine kinase signaling.</title>
        <authorList>
            <person name="Clarke M."/>
            <person name="Lohan A.J."/>
            <person name="Liu B."/>
            <person name="Lagkouvardos I."/>
            <person name="Roy S."/>
            <person name="Zafar N."/>
            <person name="Bertelli C."/>
            <person name="Schilde C."/>
            <person name="Kianianmomeni A."/>
            <person name="Burglin T.R."/>
            <person name="Frech C."/>
            <person name="Turcotte B."/>
            <person name="Kopec K.O."/>
            <person name="Synnott J.M."/>
            <person name="Choo C."/>
            <person name="Paponov I."/>
            <person name="Finkler A."/>
            <person name="Soon Heng Tan C."/>
            <person name="Hutchins A.P."/>
            <person name="Weinmeier T."/>
            <person name="Rattei T."/>
            <person name="Chu J.S."/>
            <person name="Gimenez G."/>
            <person name="Irimia M."/>
            <person name="Rigden D.J."/>
            <person name="Fitzpatrick D.A."/>
            <person name="Lorenzo-Morales J."/>
            <person name="Bateman A."/>
            <person name="Chiu C.H."/>
            <person name="Tang P."/>
            <person name="Hegemann P."/>
            <person name="Fromm H."/>
            <person name="Raoult D."/>
            <person name="Greub G."/>
            <person name="Miranda-Saavedra D."/>
            <person name="Chen N."/>
            <person name="Nash P."/>
            <person name="Ginger M.L."/>
            <person name="Horn M."/>
            <person name="Schaap P."/>
            <person name="Caler L."/>
            <person name="Loftus B."/>
        </authorList>
    </citation>
    <scope>NUCLEOTIDE SEQUENCE [LARGE SCALE GENOMIC DNA]</scope>
    <source>
        <strain evidence="4 5">Neff</strain>
    </source>
</reference>
<dbReference type="AlphaFoldDB" id="L8HLQ2"/>
<dbReference type="VEuPathDB" id="AmoebaDB:ACA1_291590"/>
<dbReference type="Gene3D" id="3.30.60.30">
    <property type="match status" value="1"/>
</dbReference>
<sequence>MLSTTNRLLFVLGVALVLVGLAACDDNRAPPLRICRIADRSSACLRGEFCALPLGMCGEDRGTCTAIPQQCIEIFDPVCGCDGRTYGNECEARRNSVSGRVPPDPGPLLIERIDLFSEQLYATNGYGAPLDYNRVNWTFVERLIDTKNFRWEDYSPFSSAGIYTNIRTYWRALNRADDEFPLIGNVEAQWTTCDPFARRVVSQYREVYGRARYFDQWGRPTVTETSTSIYVSEFEPNGLRITKQAFWTSGNLIDLVRPQRDNGGGNGGGNGNGNGNGGGNGHGRD</sequence>
<dbReference type="CDD" id="cd00104">
    <property type="entry name" value="KAZAL_FS"/>
    <property type="match status" value="1"/>
</dbReference>
<dbReference type="RefSeq" id="XP_004368106.1">
    <property type="nucleotide sequence ID" value="XM_004368049.1"/>
</dbReference>
<evidence type="ECO:0000313" key="5">
    <source>
        <dbReference type="Proteomes" id="UP000011083"/>
    </source>
</evidence>
<dbReference type="InterPro" id="IPR036058">
    <property type="entry name" value="Kazal_dom_sf"/>
</dbReference>
<dbReference type="OrthoDB" id="328123at2759"/>
<organism evidence="4 5">
    <name type="scientific">Acanthamoeba castellanii (strain ATCC 30010 / Neff)</name>
    <dbReference type="NCBI Taxonomy" id="1257118"/>
    <lineage>
        <taxon>Eukaryota</taxon>
        <taxon>Amoebozoa</taxon>
        <taxon>Discosea</taxon>
        <taxon>Longamoebia</taxon>
        <taxon>Centramoebida</taxon>
        <taxon>Acanthamoebidae</taxon>
        <taxon>Acanthamoeba</taxon>
    </lineage>
</organism>
<evidence type="ECO:0000256" key="1">
    <source>
        <dbReference type="SAM" id="MobiDB-lite"/>
    </source>
</evidence>